<dbReference type="Proteomes" id="UP000801492">
    <property type="component" value="Unassembled WGS sequence"/>
</dbReference>
<gene>
    <name evidence="3" type="ORF">ILUMI_21288</name>
</gene>
<keyword evidence="1" id="KW-0812">Transmembrane</keyword>
<feature type="signal peptide" evidence="2">
    <location>
        <begin position="1"/>
        <end position="18"/>
    </location>
</feature>
<protein>
    <recommendedName>
        <fullName evidence="5">Protein S-acyltransferase</fullName>
    </recommendedName>
</protein>
<accession>A0A8K0CET6</accession>
<keyword evidence="4" id="KW-1185">Reference proteome</keyword>
<evidence type="ECO:0008006" key="5">
    <source>
        <dbReference type="Google" id="ProtNLM"/>
    </source>
</evidence>
<evidence type="ECO:0000313" key="4">
    <source>
        <dbReference type="Proteomes" id="UP000801492"/>
    </source>
</evidence>
<proteinExistence type="predicted"/>
<evidence type="ECO:0000313" key="3">
    <source>
        <dbReference type="EMBL" id="KAF2884869.1"/>
    </source>
</evidence>
<dbReference type="PANTHER" id="PTHR12246">
    <property type="entry name" value="PALMITOYLTRANSFERASE ZDHHC16"/>
    <property type="match status" value="1"/>
</dbReference>
<evidence type="ECO:0000256" key="1">
    <source>
        <dbReference type="SAM" id="Phobius"/>
    </source>
</evidence>
<dbReference type="AlphaFoldDB" id="A0A8K0CET6"/>
<dbReference type="InterPro" id="IPR039859">
    <property type="entry name" value="PFA4/ZDH16/20/ERF2-like"/>
</dbReference>
<reference evidence="3" key="1">
    <citation type="submission" date="2019-08" db="EMBL/GenBank/DDBJ databases">
        <title>The genome of the North American firefly Photinus pyralis.</title>
        <authorList>
            <consortium name="Photinus pyralis genome working group"/>
            <person name="Fallon T.R."/>
            <person name="Sander Lower S.E."/>
            <person name="Weng J.-K."/>
        </authorList>
    </citation>
    <scope>NUCLEOTIDE SEQUENCE</scope>
    <source>
        <strain evidence="3">TRF0915ILg1</strain>
        <tissue evidence="3">Whole body</tissue>
    </source>
</reference>
<organism evidence="3 4">
    <name type="scientific">Ignelater luminosus</name>
    <name type="common">Cucubano</name>
    <name type="synonym">Pyrophorus luminosus</name>
    <dbReference type="NCBI Taxonomy" id="2038154"/>
    <lineage>
        <taxon>Eukaryota</taxon>
        <taxon>Metazoa</taxon>
        <taxon>Ecdysozoa</taxon>
        <taxon>Arthropoda</taxon>
        <taxon>Hexapoda</taxon>
        <taxon>Insecta</taxon>
        <taxon>Pterygota</taxon>
        <taxon>Neoptera</taxon>
        <taxon>Endopterygota</taxon>
        <taxon>Coleoptera</taxon>
        <taxon>Polyphaga</taxon>
        <taxon>Elateriformia</taxon>
        <taxon>Elateroidea</taxon>
        <taxon>Elateridae</taxon>
        <taxon>Agrypninae</taxon>
        <taxon>Pyrophorini</taxon>
        <taxon>Ignelater</taxon>
    </lineage>
</organism>
<feature type="transmembrane region" description="Helical" evidence="1">
    <location>
        <begin position="78"/>
        <end position="99"/>
    </location>
</feature>
<keyword evidence="2" id="KW-0732">Signal</keyword>
<evidence type="ECO:0000256" key="2">
    <source>
        <dbReference type="SAM" id="SignalP"/>
    </source>
</evidence>
<feature type="chain" id="PRO_5035470937" description="Protein S-acyltransferase" evidence="2">
    <location>
        <begin position="19"/>
        <end position="185"/>
    </location>
</feature>
<keyword evidence="1" id="KW-1133">Transmembrane helix</keyword>
<dbReference type="GO" id="GO:0016409">
    <property type="term" value="F:palmitoyltransferase activity"/>
    <property type="evidence" value="ECO:0007669"/>
    <property type="project" value="InterPro"/>
</dbReference>
<dbReference type="EMBL" id="VTPC01090050">
    <property type="protein sequence ID" value="KAF2884869.1"/>
    <property type="molecule type" value="Genomic_DNA"/>
</dbReference>
<sequence length="185" mass="20953">MIVGVLFIIIFGFDLAYTAIWLTSEDSDDPELEGHPVKYNKTGALIPVTDILYLDVSALVEDDMNQGYEPISPWRRRAIIYMALINCGVLVALGGLASWHSRLISRGETSIEANINKAETTRLQNLGKVYINPYNFGARKNWRIFLGLVQGRSWFMHVLLPSWHEPIGDGLTWHTVHDEGVDEWP</sequence>
<dbReference type="OrthoDB" id="331948at2759"/>
<name>A0A8K0CET6_IGNLU</name>
<comment type="caution">
    <text evidence="3">The sequence shown here is derived from an EMBL/GenBank/DDBJ whole genome shotgun (WGS) entry which is preliminary data.</text>
</comment>
<keyword evidence="1" id="KW-0472">Membrane</keyword>